<organism evidence="1 2">
    <name type="scientific">Endozoicomonas gorgoniicola</name>
    <dbReference type="NCBI Taxonomy" id="1234144"/>
    <lineage>
        <taxon>Bacteria</taxon>
        <taxon>Pseudomonadati</taxon>
        <taxon>Pseudomonadota</taxon>
        <taxon>Gammaproteobacteria</taxon>
        <taxon>Oceanospirillales</taxon>
        <taxon>Endozoicomonadaceae</taxon>
        <taxon>Endozoicomonas</taxon>
    </lineage>
</organism>
<keyword evidence="2" id="KW-1185">Reference proteome</keyword>
<dbReference type="RefSeq" id="WP_262566292.1">
    <property type="nucleotide sequence ID" value="NZ_JAPFCC010000001.1"/>
</dbReference>
<sequence length="264" mass="29489">MPHGKKELQPKALTQDVNELKMAMLNDIASIISSDSELNANVKTSIDRQAISPLRKTSEIQISGADTVSRPVAVSFQKAFEQSLVNMINESKITQVTAIIHTRQPTTPLCNSPGKVLAKTLPPSMMSDTARRKTIEDRTITLRRMAKQPEIDLYVAYIHNGLNKRSLEEQAIYRSEVSNPENTSLHDSEMACDEMPGDIVGASYVITTRQGHRLYFGNNGVQAIDGTGNTLWRYWFGGLDNATVNTRYKEVMDYLRKCGLNLKL</sequence>
<dbReference type="EMBL" id="JAPFCC010000001">
    <property type="protein sequence ID" value="MCW7551225.1"/>
    <property type="molecule type" value="Genomic_DNA"/>
</dbReference>
<name>A0ABT3MPC3_9GAMM</name>
<gene>
    <name evidence="1" type="ORF">NX722_00840</name>
</gene>
<accession>A0ABT3MPC3</accession>
<evidence type="ECO:0000313" key="2">
    <source>
        <dbReference type="Proteomes" id="UP001209854"/>
    </source>
</evidence>
<protein>
    <submittedName>
        <fullName evidence="1">Uncharacterized protein</fullName>
    </submittedName>
</protein>
<comment type="caution">
    <text evidence="1">The sequence shown here is derived from an EMBL/GenBank/DDBJ whole genome shotgun (WGS) entry which is preliminary data.</text>
</comment>
<evidence type="ECO:0000313" key="1">
    <source>
        <dbReference type="EMBL" id="MCW7551225.1"/>
    </source>
</evidence>
<reference evidence="1 2" key="1">
    <citation type="submission" date="2022-10" db="EMBL/GenBank/DDBJ databases">
        <title>High-quality genome sequences of two octocoral-associated bacteria, Endozoicomonas euniceicola EF212 and Endozoicomonas gorgoniicola PS125.</title>
        <authorList>
            <person name="Chiou Y.-J."/>
            <person name="Chen Y.-H."/>
        </authorList>
    </citation>
    <scope>NUCLEOTIDE SEQUENCE [LARGE SCALE GENOMIC DNA]</scope>
    <source>
        <strain evidence="1 2">PS125</strain>
    </source>
</reference>
<dbReference type="Proteomes" id="UP001209854">
    <property type="component" value="Unassembled WGS sequence"/>
</dbReference>
<proteinExistence type="predicted"/>